<dbReference type="PANTHER" id="PTHR20861">
    <property type="entry name" value="HOMOSERINE/4-DIPHOSPHOCYTIDYL-2-C-METHYL-D-ERYTHRITOL KINASE"/>
    <property type="match status" value="1"/>
</dbReference>
<dbReference type="GO" id="GO:0005737">
    <property type="term" value="C:cytoplasm"/>
    <property type="evidence" value="ECO:0007669"/>
    <property type="project" value="UniProtKB-SubCell"/>
</dbReference>
<dbReference type="GO" id="GO:0005524">
    <property type="term" value="F:ATP binding"/>
    <property type="evidence" value="ECO:0007669"/>
    <property type="project" value="UniProtKB-UniRule"/>
</dbReference>
<keyword evidence="10 14" id="KW-0418">Kinase</keyword>
<evidence type="ECO:0000256" key="8">
    <source>
        <dbReference type="ARBA" id="ARBA00022679"/>
    </source>
</evidence>
<evidence type="ECO:0000256" key="6">
    <source>
        <dbReference type="ARBA" id="ARBA00022490"/>
    </source>
</evidence>
<dbReference type="GO" id="GO:0008652">
    <property type="term" value="P:amino acid biosynthetic process"/>
    <property type="evidence" value="ECO:0007669"/>
    <property type="project" value="UniProtKB-KW"/>
</dbReference>
<dbReference type="EMBL" id="JASNVW010000001">
    <property type="protein sequence ID" value="MDK6028090.1"/>
    <property type="molecule type" value="Genomic_DNA"/>
</dbReference>
<evidence type="ECO:0000256" key="7">
    <source>
        <dbReference type="ARBA" id="ARBA00022605"/>
    </source>
</evidence>
<evidence type="ECO:0000256" key="2">
    <source>
        <dbReference type="ARBA" id="ARBA00004842"/>
    </source>
</evidence>
<dbReference type="Proteomes" id="UP001529235">
    <property type="component" value="Unassembled WGS sequence"/>
</dbReference>
<keyword evidence="8 14" id="KW-0808">Transferase</keyword>
<evidence type="ECO:0000256" key="4">
    <source>
        <dbReference type="ARBA" id="ARBA00012154"/>
    </source>
</evidence>
<keyword evidence="7 14" id="KW-0028">Amino-acid biosynthesis</keyword>
<keyword evidence="17" id="KW-1185">Reference proteome</keyword>
<dbReference type="AlphaFoldDB" id="A0ABD4Z6Z0"/>
<name>A0ABD4Z6Z0_9CREN</name>
<dbReference type="SUPFAM" id="SSF54211">
    <property type="entry name" value="Ribosomal protein S5 domain 2-like"/>
    <property type="match status" value="1"/>
</dbReference>
<keyword evidence="11 14" id="KW-0067">ATP-binding</keyword>
<dbReference type="InterPro" id="IPR014721">
    <property type="entry name" value="Ribsml_uS5_D2-typ_fold_subgr"/>
</dbReference>
<evidence type="ECO:0000256" key="12">
    <source>
        <dbReference type="ARBA" id="ARBA00023141"/>
    </source>
</evidence>
<evidence type="ECO:0000259" key="15">
    <source>
        <dbReference type="Pfam" id="PF00288"/>
    </source>
</evidence>
<dbReference type="InterPro" id="IPR010189">
    <property type="entry name" value="SK_arc"/>
</dbReference>
<reference evidence="16 17" key="1">
    <citation type="submission" date="2023-05" db="EMBL/GenBank/DDBJ databases">
        <title>A new hyperthermophilic archaea 'Ignisphaera cupida' sp. nov. and description of the family 'Ignisphaeraceae' fam. nov.</title>
        <authorList>
            <person name="Podosokorskaya O.A."/>
            <person name="Elcheninov A.G."/>
            <person name="Klukina A."/>
            <person name="Merkel A.Y."/>
        </authorList>
    </citation>
    <scope>NUCLEOTIDE SEQUENCE [LARGE SCALE GENOMIC DNA]</scope>
    <source>
        <strain evidence="16 17">4213-co</strain>
    </source>
</reference>
<protein>
    <recommendedName>
        <fullName evidence="5 14">Shikimate kinase</fullName>
        <shortName evidence="14">SK</shortName>
        <ecNumber evidence="4 14">2.7.1.71</ecNumber>
    </recommendedName>
</protein>
<dbReference type="NCBIfam" id="TIGR01920">
    <property type="entry name" value="Shik_kin_archae"/>
    <property type="match status" value="1"/>
</dbReference>
<evidence type="ECO:0000256" key="1">
    <source>
        <dbReference type="ARBA" id="ARBA00004496"/>
    </source>
</evidence>
<evidence type="ECO:0000313" key="16">
    <source>
        <dbReference type="EMBL" id="MDK6028090.1"/>
    </source>
</evidence>
<dbReference type="EC" id="2.7.1.71" evidence="4 14"/>
<comment type="pathway">
    <text evidence="2 14">Metabolic intermediate biosynthesis; chorismate biosynthesis; chorismate from D-erythrose 4-phosphate and phosphoenolpyruvate: step 5/7.</text>
</comment>
<accession>A0ABD4Z6Z0</accession>
<dbReference type="RefSeq" id="WP_285273064.1">
    <property type="nucleotide sequence ID" value="NZ_JASNVW010000001.1"/>
</dbReference>
<evidence type="ECO:0000256" key="3">
    <source>
        <dbReference type="ARBA" id="ARBA00010202"/>
    </source>
</evidence>
<dbReference type="GO" id="GO:0009423">
    <property type="term" value="P:chorismate biosynthetic process"/>
    <property type="evidence" value="ECO:0007669"/>
    <property type="project" value="UniProtKB-UniRule"/>
</dbReference>
<dbReference type="InterPro" id="IPR020568">
    <property type="entry name" value="Ribosomal_Su5_D2-typ_SF"/>
</dbReference>
<comment type="similarity">
    <text evidence="3 14">Belongs to the GHMP kinase family. Archaeal shikimate kinase subfamily.</text>
</comment>
<dbReference type="InterPro" id="IPR006204">
    <property type="entry name" value="GHMP_kinase_N_dom"/>
</dbReference>
<evidence type="ECO:0000313" key="17">
    <source>
        <dbReference type="Proteomes" id="UP001529235"/>
    </source>
</evidence>
<evidence type="ECO:0000256" key="11">
    <source>
        <dbReference type="ARBA" id="ARBA00022840"/>
    </source>
</evidence>
<gene>
    <name evidence="14" type="primary">aroK</name>
    <name evidence="16" type="ORF">QPL79_01765</name>
</gene>
<dbReference type="GO" id="GO:0009073">
    <property type="term" value="P:aromatic amino acid family biosynthetic process"/>
    <property type="evidence" value="ECO:0007669"/>
    <property type="project" value="UniProtKB-KW"/>
</dbReference>
<keyword evidence="9 14" id="KW-0547">Nucleotide-binding</keyword>
<evidence type="ECO:0000256" key="5">
    <source>
        <dbReference type="ARBA" id="ARBA00013853"/>
    </source>
</evidence>
<feature type="domain" description="GHMP kinase N-terminal" evidence="15">
    <location>
        <begin position="45"/>
        <end position="130"/>
    </location>
</feature>
<evidence type="ECO:0000256" key="10">
    <source>
        <dbReference type="ARBA" id="ARBA00022777"/>
    </source>
</evidence>
<comment type="caution">
    <text evidence="16">The sequence shown here is derived from an EMBL/GenBank/DDBJ whole genome shotgun (WGS) entry which is preliminary data.</text>
</comment>
<evidence type="ECO:0000256" key="13">
    <source>
        <dbReference type="ARBA" id="ARBA00048567"/>
    </source>
</evidence>
<proteinExistence type="inferred from homology"/>
<comment type="catalytic activity">
    <reaction evidence="13 14">
        <text>shikimate + ATP = 3-phosphoshikimate + ADP + H(+)</text>
        <dbReference type="Rhea" id="RHEA:13121"/>
        <dbReference type="ChEBI" id="CHEBI:15378"/>
        <dbReference type="ChEBI" id="CHEBI:30616"/>
        <dbReference type="ChEBI" id="CHEBI:36208"/>
        <dbReference type="ChEBI" id="CHEBI:145989"/>
        <dbReference type="ChEBI" id="CHEBI:456216"/>
        <dbReference type="EC" id="2.7.1.71"/>
    </reaction>
</comment>
<comment type="caution">
    <text evidence="14">Lacks conserved residue(s) required for the propagation of feature annotation.</text>
</comment>
<evidence type="ECO:0000256" key="9">
    <source>
        <dbReference type="ARBA" id="ARBA00022741"/>
    </source>
</evidence>
<dbReference type="HAMAP" id="MF_00370">
    <property type="entry name" value="Shik_kinase_arch"/>
    <property type="match status" value="1"/>
</dbReference>
<keyword evidence="12 14" id="KW-0057">Aromatic amino acid biosynthesis</keyword>
<dbReference type="PANTHER" id="PTHR20861:SF3">
    <property type="entry name" value="SHIKIMATE KINASE"/>
    <property type="match status" value="1"/>
</dbReference>
<comment type="subcellular location">
    <subcellularLocation>
        <location evidence="1 14">Cytoplasm</location>
    </subcellularLocation>
</comment>
<organism evidence="16 17">
    <name type="scientific">Ignisphaera cupida</name>
    <dbReference type="NCBI Taxonomy" id="3050454"/>
    <lineage>
        <taxon>Archaea</taxon>
        <taxon>Thermoproteota</taxon>
        <taxon>Thermoprotei</taxon>
        <taxon>Desulfurococcales</taxon>
        <taxon>Desulfurococcaceae</taxon>
        <taxon>Ignisphaera</taxon>
    </lineage>
</organism>
<dbReference type="PIRSF" id="PIRSF005758">
    <property type="entry name" value="Shikimt_kin_arch"/>
    <property type="match status" value="1"/>
</dbReference>
<sequence>MSAWGGISVVNAIPSGLGSAIAIDMKTKIFIRRCSNFEKKPSSRLVEKILEYFSSRYGLSNLCADVVSDIPMGSGLKSSSSVAVALIKAVKNLNIVEELDVPRLAAELSRLAGVSITGALDDAAAAYYGGVVFTDNTNMKVIRVLDPKLEMSVVILIPRGVSRPPMNVDKLRKYSHLFEEVFSIAIQGDIFRAMTLNGLLIARLMGYSEDVPRKALSMGASAAGVSGNGPATFAVCRAGDEGPIIEFFSRYGEVRVHRFVRVGETP</sequence>
<dbReference type="GO" id="GO:0004765">
    <property type="term" value="F:shikimate kinase activity"/>
    <property type="evidence" value="ECO:0007669"/>
    <property type="project" value="UniProtKB-UniRule"/>
</dbReference>
<keyword evidence="6 14" id="KW-0963">Cytoplasm</keyword>
<dbReference type="Gene3D" id="3.30.230.10">
    <property type="match status" value="1"/>
</dbReference>
<dbReference type="Pfam" id="PF00288">
    <property type="entry name" value="GHMP_kinases_N"/>
    <property type="match status" value="1"/>
</dbReference>
<evidence type="ECO:0000256" key="14">
    <source>
        <dbReference type="HAMAP-Rule" id="MF_00370"/>
    </source>
</evidence>